<dbReference type="Pfam" id="PF13306">
    <property type="entry name" value="LRR_5"/>
    <property type="match status" value="2"/>
</dbReference>
<dbReference type="VEuPathDB" id="TrichDB:TVAGG3_0392600"/>
<dbReference type="InterPro" id="IPR026906">
    <property type="entry name" value="LRR_5"/>
</dbReference>
<dbReference type="RefSeq" id="XP_001584246.1">
    <property type="nucleotide sequence ID" value="XM_001584196.1"/>
</dbReference>
<evidence type="ECO:0000313" key="2">
    <source>
        <dbReference type="Proteomes" id="UP000001542"/>
    </source>
</evidence>
<dbReference type="PANTHER" id="PTHR45661">
    <property type="entry name" value="SURFACE ANTIGEN"/>
    <property type="match status" value="1"/>
</dbReference>
<dbReference type="SMR" id="A2D8L1"/>
<evidence type="ECO:0000313" key="1">
    <source>
        <dbReference type="EMBL" id="EAY23260.1"/>
    </source>
</evidence>
<dbReference type="AlphaFoldDB" id="A2D8L1"/>
<dbReference type="InParanoid" id="A2D8L1"/>
<dbReference type="Proteomes" id="UP000001542">
    <property type="component" value="Unassembled WGS sequence"/>
</dbReference>
<accession>A2D8L1</accession>
<name>A2D8L1_TRIV3</name>
<organism evidence="1 2">
    <name type="scientific">Trichomonas vaginalis (strain ATCC PRA-98 / G3)</name>
    <dbReference type="NCBI Taxonomy" id="412133"/>
    <lineage>
        <taxon>Eukaryota</taxon>
        <taxon>Metamonada</taxon>
        <taxon>Parabasalia</taxon>
        <taxon>Trichomonadida</taxon>
        <taxon>Trichomonadidae</taxon>
        <taxon>Trichomonas</taxon>
    </lineage>
</organism>
<dbReference type="Gene3D" id="3.80.10.10">
    <property type="entry name" value="Ribonuclease Inhibitor"/>
    <property type="match status" value="3"/>
</dbReference>
<dbReference type="InterPro" id="IPR053139">
    <property type="entry name" value="Surface_bspA-like"/>
</dbReference>
<dbReference type="EMBL" id="DS113179">
    <property type="protein sequence ID" value="EAY23260.1"/>
    <property type="molecule type" value="Genomic_DNA"/>
</dbReference>
<protein>
    <recommendedName>
        <fullName evidence="3">Surface antigen BspA-like</fullName>
    </recommendedName>
</protein>
<reference evidence="1" key="2">
    <citation type="journal article" date="2007" name="Science">
        <title>Draft genome sequence of the sexually transmitted pathogen Trichomonas vaginalis.</title>
        <authorList>
            <person name="Carlton J.M."/>
            <person name="Hirt R.P."/>
            <person name="Silva J.C."/>
            <person name="Delcher A.L."/>
            <person name="Schatz M."/>
            <person name="Zhao Q."/>
            <person name="Wortman J.R."/>
            <person name="Bidwell S.L."/>
            <person name="Alsmark U.C.M."/>
            <person name="Besteiro S."/>
            <person name="Sicheritz-Ponten T."/>
            <person name="Noel C.J."/>
            <person name="Dacks J.B."/>
            <person name="Foster P.G."/>
            <person name="Simillion C."/>
            <person name="Van de Peer Y."/>
            <person name="Miranda-Saavedra D."/>
            <person name="Barton G.J."/>
            <person name="Westrop G.D."/>
            <person name="Mueller S."/>
            <person name="Dessi D."/>
            <person name="Fiori P.L."/>
            <person name="Ren Q."/>
            <person name="Paulsen I."/>
            <person name="Zhang H."/>
            <person name="Bastida-Corcuera F.D."/>
            <person name="Simoes-Barbosa A."/>
            <person name="Brown M.T."/>
            <person name="Hayes R.D."/>
            <person name="Mukherjee M."/>
            <person name="Okumura C.Y."/>
            <person name="Schneider R."/>
            <person name="Smith A.J."/>
            <person name="Vanacova S."/>
            <person name="Villalvazo M."/>
            <person name="Haas B.J."/>
            <person name="Pertea M."/>
            <person name="Feldblyum T.V."/>
            <person name="Utterback T.R."/>
            <person name="Shu C.L."/>
            <person name="Osoegawa K."/>
            <person name="de Jong P.J."/>
            <person name="Hrdy I."/>
            <person name="Horvathova L."/>
            <person name="Zubacova Z."/>
            <person name="Dolezal P."/>
            <person name="Malik S.B."/>
            <person name="Logsdon J.M. Jr."/>
            <person name="Henze K."/>
            <person name="Gupta A."/>
            <person name="Wang C.C."/>
            <person name="Dunne R.L."/>
            <person name="Upcroft J.A."/>
            <person name="Upcroft P."/>
            <person name="White O."/>
            <person name="Salzberg S.L."/>
            <person name="Tang P."/>
            <person name="Chiu C.-H."/>
            <person name="Lee Y.-S."/>
            <person name="Embley T.M."/>
            <person name="Coombs G.H."/>
            <person name="Mottram J.C."/>
            <person name="Tachezy J."/>
            <person name="Fraser-Liggett C.M."/>
            <person name="Johnson P.J."/>
        </authorList>
    </citation>
    <scope>NUCLEOTIDE SEQUENCE [LARGE SCALE GENOMIC DNA]</scope>
    <source>
        <strain evidence="1">G3</strain>
    </source>
</reference>
<dbReference type="STRING" id="5722.A2D8L1"/>
<dbReference type="OrthoDB" id="5917255at2759"/>
<reference evidence="1" key="1">
    <citation type="submission" date="2006-10" db="EMBL/GenBank/DDBJ databases">
        <authorList>
            <person name="Amadeo P."/>
            <person name="Zhao Q."/>
            <person name="Wortman J."/>
            <person name="Fraser-Liggett C."/>
            <person name="Carlton J."/>
        </authorList>
    </citation>
    <scope>NUCLEOTIDE SEQUENCE</scope>
    <source>
        <strain evidence="1">G3</strain>
    </source>
</reference>
<dbReference type="PANTHER" id="PTHR45661:SF3">
    <property type="entry name" value="IG-LIKE DOMAIN-CONTAINING PROTEIN"/>
    <property type="match status" value="1"/>
</dbReference>
<keyword evidence="2" id="KW-1185">Reference proteome</keyword>
<dbReference type="VEuPathDB" id="TrichDB:TVAG_185670"/>
<proteinExistence type="predicted"/>
<dbReference type="InterPro" id="IPR032675">
    <property type="entry name" value="LRR_dom_sf"/>
</dbReference>
<gene>
    <name evidence="1" type="ORF">TVAG_185670</name>
</gene>
<evidence type="ECO:0008006" key="3">
    <source>
        <dbReference type="Google" id="ProtNLM"/>
    </source>
</evidence>
<sequence>MDDCILTISGNTITNIEHPNFRCQLQYYEVNEAVTQIDYNARIAEIYIANFTNFINILKIPDGMFEYQSLDLIIFPPKLKEIERNAFYGCHGNISLNLPFLEKIGDNAFCNCFAPIGPINCPKLKFIDYQAFSGFDGSNLAFNCPLLEAISSSAFECCANINITLNCENLISIDGWVFQNCENVSIAINCVNLISIGNRAFSYGVNVNVSLNCPKLVSIGDGAFSHSSIIRPFDFPKLESIGYGAFKGSIITGPINIPNIKTIGPSAFNTKKRVNISINFPKLEYIYIDSLSDCIFTEFISLGKIKSILDSFFEGQSEMKGSFTGMIFFNIGRNSFRGCTKMTGYLDCSELSVINENAFYECGIEGLINTNYLTINSAAFAYCENLKFVDLSYVDEIDDNAFSFCFSAHFVNFNDIKKIGKFSFRQCSNITGKVHLDSIESIGEGAFAEDYQIECFVLSCETVEIESGAFMRNISFILYYPLKLNQNILDGNDNDRYFSVYYYGTDPSPELSAEEHTLYESAHRIYVLCNYTYSSFYGQQVTFLCNIQRKNSVRMNFPKLLFSYILIYSQTTHKA</sequence>
<dbReference type="SUPFAM" id="SSF52058">
    <property type="entry name" value="L domain-like"/>
    <property type="match status" value="1"/>
</dbReference>
<dbReference type="KEGG" id="tva:5468822"/>